<dbReference type="GeneID" id="5715541"/>
<dbReference type="PaxDb" id="3055-EDP09874"/>
<dbReference type="OrthoDB" id="542579at2759"/>
<evidence type="ECO:0000256" key="1">
    <source>
        <dbReference type="SAM" id="MobiDB-lite"/>
    </source>
</evidence>
<dbReference type="RefSeq" id="XP_042928689.1">
    <property type="nucleotide sequence ID" value="XM_043058775.1"/>
</dbReference>
<evidence type="ECO:0000313" key="3">
    <source>
        <dbReference type="Proteomes" id="UP000006906"/>
    </source>
</evidence>
<protein>
    <recommendedName>
        <fullName evidence="4">Protein kinase domain-containing protein</fullName>
    </recommendedName>
</protein>
<name>A0A2K3E7A3_CHLRE</name>
<organism evidence="2 3">
    <name type="scientific">Chlamydomonas reinhardtii</name>
    <name type="common">Chlamydomonas smithii</name>
    <dbReference type="NCBI Taxonomy" id="3055"/>
    <lineage>
        <taxon>Eukaryota</taxon>
        <taxon>Viridiplantae</taxon>
        <taxon>Chlorophyta</taxon>
        <taxon>core chlorophytes</taxon>
        <taxon>Chlorophyceae</taxon>
        <taxon>CS clade</taxon>
        <taxon>Chlamydomonadales</taxon>
        <taxon>Chlamydomonadaceae</taxon>
        <taxon>Chlamydomonas</taxon>
    </lineage>
</organism>
<dbReference type="InParanoid" id="A0A2K3E7A3"/>
<sequence>MDQEAQDAKLIIHLSEAFKKDEVWQLAAAEAFSKATNLERVLIRDSTEAKQLKLVDVLIRKTSAAGLGAGSTAGAGGSTFVPEPQRAAAGPGVSVLTAVAVGKSPSEFGAYSKWHQFAFAPTSAERDAAMPSSSKAAFFGFRPRASPPAVVPPQLVSPAYTHILDAVAAPAAPPASWGPAETQLYGTVRRLLALGSDLHPSEKELHMGFLKWHSEDLLVGQLTLGSSTSTLSTAPDGILTSRCPTGGESFAVVLLKCKSDVGAGEPLVQALRHYQIYYGDGTRWAERATYRCDPMPALVLLLEGPRLSIHAAWTIYQNRVGYAPLTPSYYLANEAVSDNSNVWKLMAVLSAYKKAVKALDDSYTLRKQLLGEAAMERAASLRVAAHTAGVATEVHTPAAGGAGGVRPCTLPYGLLDEALGLSAIAFRGPGLMYEALQQVAAGGEERSVLVKFVRARYGAAVHKAWHAAGLAPALYDVRSPAGGGTSGGPAQYLMVVMELLRPADGWMPLQQALVLAAAVDSGSSSSSSRAAGGGGAALKDAVRQALHRAHAVPVEQSAAAELVLTEAGSGGGSGGGGGSSGSRVGGAPKAVHGDIRLPNIMVRSAVGTAGASTDVGGVMGSSPASGAGGTASATGTWHVRFIDFDWAGLEGDAAARYPVLLSPLIRWPEGVAPGTQMRQQHDTELLELELAAAGS</sequence>
<evidence type="ECO:0000313" key="2">
    <source>
        <dbReference type="EMBL" id="PNW88671.1"/>
    </source>
</evidence>
<dbReference type="ExpressionAtlas" id="A0A2K3E7A3">
    <property type="expression patterns" value="baseline and differential"/>
</dbReference>
<reference evidence="2 3" key="1">
    <citation type="journal article" date="2007" name="Science">
        <title>The Chlamydomonas genome reveals the evolution of key animal and plant functions.</title>
        <authorList>
            <person name="Merchant S.S."/>
            <person name="Prochnik S.E."/>
            <person name="Vallon O."/>
            <person name="Harris E.H."/>
            <person name="Karpowicz S.J."/>
            <person name="Witman G.B."/>
            <person name="Terry A."/>
            <person name="Salamov A."/>
            <person name="Fritz-Laylin L.K."/>
            <person name="Marechal-Drouard L."/>
            <person name="Marshall W.F."/>
            <person name="Qu L.H."/>
            <person name="Nelson D.R."/>
            <person name="Sanderfoot A.A."/>
            <person name="Spalding M.H."/>
            <person name="Kapitonov V.V."/>
            <person name="Ren Q."/>
            <person name="Ferris P."/>
            <person name="Lindquist E."/>
            <person name="Shapiro H."/>
            <person name="Lucas S.M."/>
            <person name="Grimwood J."/>
            <person name="Schmutz J."/>
            <person name="Cardol P."/>
            <person name="Cerutti H."/>
            <person name="Chanfreau G."/>
            <person name="Chen C.L."/>
            <person name="Cognat V."/>
            <person name="Croft M.T."/>
            <person name="Dent R."/>
            <person name="Dutcher S."/>
            <person name="Fernandez E."/>
            <person name="Fukuzawa H."/>
            <person name="Gonzalez-Ballester D."/>
            <person name="Gonzalez-Halphen D."/>
            <person name="Hallmann A."/>
            <person name="Hanikenne M."/>
            <person name="Hippler M."/>
            <person name="Inwood W."/>
            <person name="Jabbari K."/>
            <person name="Kalanon M."/>
            <person name="Kuras R."/>
            <person name="Lefebvre P.A."/>
            <person name="Lemaire S.D."/>
            <person name="Lobanov A.V."/>
            <person name="Lohr M."/>
            <person name="Manuell A."/>
            <person name="Meier I."/>
            <person name="Mets L."/>
            <person name="Mittag M."/>
            <person name="Mittelmeier T."/>
            <person name="Moroney J.V."/>
            <person name="Moseley J."/>
            <person name="Napoli C."/>
            <person name="Nedelcu A.M."/>
            <person name="Niyogi K."/>
            <person name="Novoselov S.V."/>
            <person name="Paulsen I.T."/>
            <person name="Pazour G."/>
            <person name="Purton S."/>
            <person name="Ral J.P."/>
            <person name="Riano-Pachon D.M."/>
            <person name="Riekhof W."/>
            <person name="Rymarquis L."/>
            <person name="Schroda M."/>
            <person name="Stern D."/>
            <person name="Umen J."/>
            <person name="Willows R."/>
            <person name="Wilson N."/>
            <person name="Zimmer S.L."/>
            <person name="Allmer J."/>
            <person name="Balk J."/>
            <person name="Bisova K."/>
            <person name="Chen C.J."/>
            <person name="Elias M."/>
            <person name="Gendler K."/>
            <person name="Hauser C."/>
            <person name="Lamb M.R."/>
            <person name="Ledford H."/>
            <person name="Long J.C."/>
            <person name="Minagawa J."/>
            <person name="Page M.D."/>
            <person name="Pan J."/>
            <person name="Pootakham W."/>
            <person name="Roje S."/>
            <person name="Rose A."/>
            <person name="Stahlberg E."/>
            <person name="Terauchi A.M."/>
            <person name="Yang P."/>
            <person name="Ball S."/>
            <person name="Bowler C."/>
            <person name="Dieckmann C.L."/>
            <person name="Gladyshev V.N."/>
            <person name="Green P."/>
            <person name="Jorgensen R."/>
            <person name="Mayfield S."/>
            <person name="Mueller-Roeber B."/>
            <person name="Rajamani S."/>
            <person name="Sayre R.T."/>
            <person name="Brokstein P."/>
            <person name="Dubchak I."/>
            <person name="Goodstein D."/>
            <person name="Hornick L."/>
            <person name="Huang Y.W."/>
            <person name="Jhaveri J."/>
            <person name="Luo Y."/>
            <person name="Martinez D."/>
            <person name="Ngau W.C."/>
            <person name="Otillar B."/>
            <person name="Poliakov A."/>
            <person name="Porter A."/>
            <person name="Szajkowski L."/>
            <person name="Werner G."/>
            <person name="Zhou K."/>
            <person name="Grigoriev I.V."/>
            <person name="Rokhsar D.S."/>
            <person name="Grossman A.R."/>
        </authorList>
    </citation>
    <scope>NUCLEOTIDE SEQUENCE [LARGE SCALE GENOMIC DNA]</scope>
    <source>
        <strain evidence="3">CC-503</strain>
    </source>
</reference>
<feature type="region of interest" description="Disordered" evidence="1">
    <location>
        <begin position="566"/>
        <end position="589"/>
    </location>
</feature>
<gene>
    <name evidence="2" type="ORF">CHLRE_01g039702v5</name>
</gene>
<proteinExistence type="predicted"/>
<feature type="compositionally biased region" description="Gly residues" evidence="1">
    <location>
        <begin position="568"/>
        <end position="584"/>
    </location>
</feature>
<dbReference type="KEGG" id="cre:CHLRE_01g039702v5"/>
<dbReference type="Proteomes" id="UP000006906">
    <property type="component" value="Chromosome 1"/>
</dbReference>
<dbReference type="EMBL" id="CM008962">
    <property type="protein sequence ID" value="PNW88671.1"/>
    <property type="molecule type" value="Genomic_DNA"/>
</dbReference>
<dbReference type="Gramene" id="PNW88671">
    <property type="protein sequence ID" value="PNW88671"/>
    <property type="gene ID" value="CHLRE_01g039702v5"/>
</dbReference>
<accession>A0A2K3E7A3</accession>
<evidence type="ECO:0008006" key="4">
    <source>
        <dbReference type="Google" id="ProtNLM"/>
    </source>
</evidence>
<dbReference type="AlphaFoldDB" id="A0A2K3E7A3"/>
<keyword evidence="3" id="KW-1185">Reference proteome</keyword>